<evidence type="ECO:0000313" key="4">
    <source>
        <dbReference type="Proteomes" id="UP001501612"/>
    </source>
</evidence>
<dbReference type="PANTHER" id="PTHR33371:SF16">
    <property type="entry name" value="MCE-FAMILY PROTEIN MCE3F"/>
    <property type="match status" value="1"/>
</dbReference>
<dbReference type="PANTHER" id="PTHR33371">
    <property type="entry name" value="INTERMEMBRANE PHOSPHOLIPID TRANSPORT SYSTEM BINDING PROTEIN MLAD-RELATED"/>
    <property type="match status" value="1"/>
</dbReference>
<dbReference type="NCBIfam" id="TIGR00996">
    <property type="entry name" value="Mtu_fam_mce"/>
    <property type="match status" value="1"/>
</dbReference>
<comment type="caution">
    <text evidence="3">The sequence shown here is derived from an EMBL/GenBank/DDBJ whole genome shotgun (WGS) entry which is preliminary data.</text>
</comment>
<reference evidence="3 4" key="1">
    <citation type="journal article" date="2019" name="Int. J. Syst. Evol. Microbiol.">
        <title>The Global Catalogue of Microorganisms (GCM) 10K type strain sequencing project: providing services to taxonomists for standard genome sequencing and annotation.</title>
        <authorList>
            <consortium name="The Broad Institute Genomics Platform"/>
            <consortium name="The Broad Institute Genome Sequencing Center for Infectious Disease"/>
            <person name="Wu L."/>
            <person name="Ma J."/>
        </authorList>
    </citation>
    <scope>NUCLEOTIDE SEQUENCE [LARGE SCALE GENOMIC DNA]</scope>
    <source>
        <strain evidence="3 4">JCM 14046</strain>
    </source>
</reference>
<dbReference type="EMBL" id="BAAAMY010000005">
    <property type="protein sequence ID" value="GAA1921863.1"/>
    <property type="molecule type" value="Genomic_DNA"/>
</dbReference>
<dbReference type="InterPro" id="IPR003399">
    <property type="entry name" value="Mce/MlaD"/>
</dbReference>
<proteinExistence type="predicted"/>
<dbReference type="InterPro" id="IPR005693">
    <property type="entry name" value="Mce"/>
</dbReference>
<organism evidence="3 4">
    <name type="scientific">Nocardioides lentus</name>
    <dbReference type="NCBI Taxonomy" id="338077"/>
    <lineage>
        <taxon>Bacteria</taxon>
        <taxon>Bacillati</taxon>
        <taxon>Actinomycetota</taxon>
        <taxon>Actinomycetes</taxon>
        <taxon>Propionibacteriales</taxon>
        <taxon>Nocardioidaceae</taxon>
        <taxon>Nocardioides</taxon>
    </lineage>
</organism>
<dbReference type="InterPro" id="IPR052336">
    <property type="entry name" value="MlaD_Phospholipid_Transporter"/>
</dbReference>
<evidence type="ECO:0000313" key="3">
    <source>
        <dbReference type="EMBL" id="GAA1921863.1"/>
    </source>
</evidence>
<keyword evidence="4" id="KW-1185">Reference proteome</keyword>
<sequence length="431" mass="46577">MITRRTKIQLVVFAIITALGVSFVGARYAQLDRVFVDRSYSVTVDLEDSGGAFSGGLVAYRGVKIGQVGELELTQDGVRAELVIENTYDDIPADTKAVVGNRSALGEQYIELQPQTDSEPYLADGAEIPSDRTSTPLPVETLLGNISTTVSSVDDDDLRTVVDELGAAFQGTGPDLQQVIDTGNSFIETADENFATTANLIGNTNTVLTTQLDNEGNIRSFARDLSLFSGTLADSDADLRRVIDTGSATANQLRTFLEDNRVELGRLVDNLVTTGEVVVRRLPNLRQFLVLYPYVVSGSFTVVSRDPRDGLKDAHFGLVLTADPPVCTQGYPSADNQRDPNTQRGDIPMDFQARCTLSPAEGNVRGQQNNPPRVVPFDSRPTVAAYDEGTGRLTWGEDADAGRPEAPRAPAAIGDDAWSWLLMQPMTAGRD</sequence>
<dbReference type="InterPro" id="IPR024516">
    <property type="entry name" value="Mce_C"/>
</dbReference>
<feature type="domain" description="Mce/MlaD" evidence="1">
    <location>
        <begin position="39"/>
        <end position="114"/>
    </location>
</feature>
<accession>A0ABN2PKM4</accession>
<evidence type="ECO:0000259" key="2">
    <source>
        <dbReference type="Pfam" id="PF11887"/>
    </source>
</evidence>
<evidence type="ECO:0000259" key="1">
    <source>
        <dbReference type="Pfam" id="PF02470"/>
    </source>
</evidence>
<gene>
    <name evidence="3" type="ORF">GCM10009737_24160</name>
</gene>
<name>A0ABN2PKM4_9ACTN</name>
<dbReference type="RefSeq" id="WP_344007510.1">
    <property type="nucleotide sequence ID" value="NZ_BAAAMY010000005.1"/>
</dbReference>
<dbReference type="Pfam" id="PF11887">
    <property type="entry name" value="Mce4_CUP1"/>
    <property type="match status" value="1"/>
</dbReference>
<dbReference type="Proteomes" id="UP001501612">
    <property type="component" value="Unassembled WGS sequence"/>
</dbReference>
<protein>
    <submittedName>
        <fullName evidence="3">MlaD family protein</fullName>
    </submittedName>
</protein>
<feature type="domain" description="Mammalian cell entry C-terminal" evidence="2">
    <location>
        <begin position="121"/>
        <end position="294"/>
    </location>
</feature>
<dbReference type="Pfam" id="PF02470">
    <property type="entry name" value="MlaD"/>
    <property type="match status" value="1"/>
</dbReference>